<evidence type="ECO:0000256" key="1">
    <source>
        <dbReference type="ARBA" id="ARBA00004196"/>
    </source>
</evidence>
<protein>
    <submittedName>
        <fullName evidence="6">Peptidoglycan-binding protein</fullName>
    </submittedName>
</protein>
<dbReference type="Gene3D" id="2.40.420.20">
    <property type="match status" value="1"/>
</dbReference>
<dbReference type="RefSeq" id="WP_197945907.1">
    <property type="nucleotide sequence ID" value="NZ_AP022871.1"/>
</dbReference>
<gene>
    <name evidence="6" type="ORF">Psuf_030680</name>
</gene>
<sequence length="355" mass="36294">MKRGLVFAGVALVAVAAAGVAAVGLGGDRADGTEEPSSQPATTTQVTRQTLVQATTVEGELSHGEPVPLESHARGTVTWLPAAGATISRGQPLLRADERPVVLLYGTLPIYRPLAPGVEGADVKQFESNLRALGYTGFTVDDEYTSSTASAVKRWQEDLGVTETGTVDASLVAVAPAAIRVGELSVRVGSPAGGQVYSYTGTTRIVTVPVDAGEAAWAVRNAPVTVTLPDGREIAGKVASVGTVATEDDSQDQPPGSTSTDDAQIEVTVTVADQRALGSLQQTPVDVAYVAEERQDVLTVPVAALLALAEGGYGLEVVDGGTSRYIAVDTGLFADGRVEVSGGGVAEGMTVGLPK</sequence>
<reference evidence="6 7" key="1">
    <citation type="submission" date="2020-03" db="EMBL/GenBank/DDBJ databases">
        <title>Whole genome shotgun sequence of Phytohabitans suffuscus NBRC 105367.</title>
        <authorList>
            <person name="Komaki H."/>
            <person name="Tamura T."/>
        </authorList>
    </citation>
    <scope>NUCLEOTIDE SEQUENCE [LARGE SCALE GENOMIC DNA]</scope>
    <source>
        <strain evidence="6 7">NBRC 105367</strain>
    </source>
</reference>
<feature type="domain" description="Peptidoglycan binding-like" evidence="5">
    <location>
        <begin position="120"/>
        <end position="172"/>
    </location>
</feature>
<proteinExistence type="predicted"/>
<feature type="signal peptide" evidence="4">
    <location>
        <begin position="1"/>
        <end position="22"/>
    </location>
</feature>
<evidence type="ECO:0000259" key="5">
    <source>
        <dbReference type="Pfam" id="PF01471"/>
    </source>
</evidence>
<name>A0A6F8YHZ8_9ACTN</name>
<evidence type="ECO:0000256" key="2">
    <source>
        <dbReference type="ARBA" id="ARBA00023054"/>
    </source>
</evidence>
<evidence type="ECO:0000256" key="3">
    <source>
        <dbReference type="SAM" id="MobiDB-lite"/>
    </source>
</evidence>
<keyword evidence="2" id="KW-0175">Coiled coil</keyword>
<keyword evidence="4" id="KW-0732">Signal</keyword>
<accession>A0A6F8YHZ8</accession>
<organism evidence="6 7">
    <name type="scientific">Phytohabitans suffuscus</name>
    <dbReference type="NCBI Taxonomy" id="624315"/>
    <lineage>
        <taxon>Bacteria</taxon>
        <taxon>Bacillati</taxon>
        <taxon>Actinomycetota</taxon>
        <taxon>Actinomycetes</taxon>
        <taxon>Micromonosporales</taxon>
        <taxon>Micromonosporaceae</taxon>
    </lineage>
</organism>
<dbReference type="InterPro" id="IPR036365">
    <property type="entry name" value="PGBD-like_sf"/>
</dbReference>
<evidence type="ECO:0000313" key="6">
    <source>
        <dbReference type="EMBL" id="BCB85755.1"/>
    </source>
</evidence>
<dbReference type="Pfam" id="PF01471">
    <property type="entry name" value="PG_binding_1"/>
    <property type="match status" value="1"/>
</dbReference>
<dbReference type="Gene3D" id="1.10.101.10">
    <property type="entry name" value="PGBD-like superfamily/PGBD"/>
    <property type="match status" value="1"/>
</dbReference>
<comment type="subcellular location">
    <subcellularLocation>
        <location evidence="1">Cell envelope</location>
    </subcellularLocation>
</comment>
<dbReference type="InterPro" id="IPR002477">
    <property type="entry name" value="Peptidoglycan-bd-like"/>
</dbReference>
<feature type="compositionally biased region" description="Polar residues" evidence="3">
    <location>
        <begin position="252"/>
        <end position="262"/>
    </location>
</feature>
<dbReference type="KEGG" id="psuu:Psuf_030680"/>
<feature type="region of interest" description="Disordered" evidence="3">
    <location>
        <begin position="243"/>
        <end position="263"/>
    </location>
</feature>
<dbReference type="GO" id="GO:0030313">
    <property type="term" value="C:cell envelope"/>
    <property type="evidence" value="ECO:0007669"/>
    <property type="project" value="UniProtKB-SubCell"/>
</dbReference>
<dbReference type="InterPro" id="IPR036366">
    <property type="entry name" value="PGBDSf"/>
</dbReference>
<dbReference type="PANTHER" id="PTHR32347">
    <property type="entry name" value="EFFLUX SYSTEM COMPONENT YKNX-RELATED"/>
    <property type="match status" value="1"/>
</dbReference>
<feature type="chain" id="PRO_5039456593" evidence="4">
    <location>
        <begin position="23"/>
        <end position="355"/>
    </location>
</feature>
<dbReference type="SUPFAM" id="SSF47090">
    <property type="entry name" value="PGBD-like"/>
    <property type="match status" value="1"/>
</dbReference>
<reference evidence="6 7" key="2">
    <citation type="submission" date="2020-03" db="EMBL/GenBank/DDBJ databases">
        <authorList>
            <person name="Ichikawa N."/>
            <person name="Kimura A."/>
            <person name="Kitahashi Y."/>
            <person name="Uohara A."/>
        </authorList>
    </citation>
    <scope>NUCLEOTIDE SEQUENCE [LARGE SCALE GENOMIC DNA]</scope>
    <source>
        <strain evidence="6 7">NBRC 105367</strain>
    </source>
</reference>
<dbReference type="EMBL" id="AP022871">
    <property type="protein sequence ID" value="BCB85755.1"/>
    <property type="molecule type" value="Genomic_DNA"/>
</dbReference>
<dbReference type="AlphaFoldDB" id="A0A6F8YHZ8"/>
<dbReference type="PANTHER" id="PTHR32347:SF23">
    <property type="entry name" value="BLL5650 PROTEIN"/>
    <property type="match status" value="1"/>
</dbReference>
<dbReference type="Proteomes" id="UP000503011">
    <property type="component" value="Chromosome"/>
</dbReference>
<keyword evidence="7" id="KW-1185">Reference proteome</keyword>
<dbReference type="InterPro" id="IPR050465">
    <property type="entry name" value="UPF0194_transport"/>
</dbReference>
<evidence type="ECO:0000256" key="4">
    <source>
        <dbReference type="SAM" id="SignalP"/>
    </source>
</evidence>
<evidence type="ECO:0000313" key="7">
    <source>
        <dbReference type="Proteomes" id="UP000503011"/>
    </source>
</evidence>